<protein>
    <submittedName>
        <fullName evidence="2">C-type lectin domain family 4 member G isoform X1</fullName>
    </submittedName>
</protein>
<gene>
    <name evidence="2" type="primary">Clec4g</name>
</gene>
<keyword evidence="1" id="KW-1185">Reference proteome</keyword>
<reference evidence="2" key="1">
    <citation type="submission" date="2025-08" db="UniProtKB">
        <authorList>
            <consortium name="RefSeq"/>
        </authorList>
    </citation>
    <scope>IDENTIFICATION</scope>
</reference>
<dbReference type="Proteomes" id="UP001732720">
    <property type="component" value="Chromosome 14"/>
</dbReference>
<organism evidence="1 2">
    <name type="scientific">Castor canadensis</name>
    <name type="common">American beaver</name>
    <dbReference type="NCBI Taxonomy" id="51338"/>
    <lineage>
        <taxon>Eukaryota</taxon>
        <taxon>Metazoa</taxon>
        <taxon>Chordata</taxon>
        <taxon>Craniata</taxon>
        <taxon>Vertebrata</taxon>
        <taxon>Euteleostomi</taxon>
        <taxon>Mammalia</taxon>
        <taxon>Eutheria</taxon>
        <taxon>Euarchontoglires</taxon>
        <taxon>Glires</taxon>
        <taxon>Rodentia</taxon>
        <taxon>Castorimorpha</taxon>
        <taxon>Castoridae</taxon>
        <taxon>Castor</taxon>
    </lineage>
</organism>
<evidence type="ECO:0000313" key="1">
    <source>
        <dbReference type="Proteomes" id="UP001732720"/>
    </source>
</evidence>
<sequence>MGRKREEMGPGRGWILNLYLCPRLGVCTAMDTVEYTKWDSGPEEAPKGHWGHWQHCRQRLFSLALALLVATVLWALILSILLSKASKEQGVQRIHQDQLRTNASMQFVILGALKEEVGACKSCCSGTNAQLQTTLVELGETHKKLMQQESTLNELREQDLDVCLLMTLLLDSFDPSVTQGLAKAGRNLEDIRTELFRELEAVRHMNSSCDPCPTSWLTFQGSCYYFSEPKATWEAAQSHCAGNGSHLVIIGNLEEQDFLSKHTRGQGYWLGLRAMRHLRKIRGYQWVDGVSLTFSHWNSGEPNDSQGREDCVMMLHSGLWNDAPCASERDGWICEKRSSC</sequence>
<proteinExistence type="predicted"/>
<evidence type="ECO:0000313" key="2">
    <source>
        <dbReference type="RefSeq" id="XP_073910332.1"/>
    </source>
</evidence>
<dbReference type="RefSeq" id="XP_073910332.1">
    <property type="nucleotide sequence ID" value="XM_074054231.1"/>
</dbReference>
<name>A0AC58KZJ9_CASCN</name>
<accession>A0AC58KZJ9</accession>